<evidence type="ECO:0000256" key="8">
    <source>
        <dbReference type="ARBA" id="ARBA00022723"/>
    </source>
</evidence>
<comment type="similarity">
    <text evidence="4">Belongs to the galactose-1-phosphate uridylyltransferase type 1 family.</text>
</comment>
<comment type="catalytic activity">
    <reaction evidence="1">
        <text>alpha-D-galactose 1-phosphate + UDP-alpha-D-glucose = alpha-D-glucose 1-phosphate + UDP-alpha-D-galactose</text>
        <dbReference type="Rhea" id="RHEA:13989"/>
        <dbReference type="ChEBI" id="CHEBI:58336"/>
        <dbReference type="ChEBI" id="CHEBI:58601"/>
        <dbReference type="ChEBI" id="CHEBI:58885"/>
        <dbReference type="ChEBI" id="CHEBI:66914"/>
        <dbReference type="EC" id="2.7.7.12"/>
    </reaction>
</comment>
<evidence type="ECO:0000313" key="17">
    <source>
        <dbReference type="EMBL" id="CAB4856822.1"/>
    </source>
</evidence>
<evidence type="ECO:0000256" key="13">
    <source>
        <dbReference type="SAM" id="MobiDB-lite"/>
    </source>
</evidence>
<dbReference type="Gene3D" id="3.30.428.10">
    <property type="entry name" value="HIT-like"/>
    <property type="match status" value="2"/>
</dbReference>
<evidence type="ECO:0000256" key="11">
    <source>
        <dbReference type="ARBA" id="ARBA00023277"/>
    </source>
</evidence>
<dbReference type="PANTHER" id="PTHR11943:SF1">
    <property type="entry name" value="GALACTOSE-1-PHOSPHATE URIDYLYLTRANSFERASE"/>
    <property type="match status" value="1"/>
</dbReference>
<keyword evidence="8" id="KW-0479">Metal-binding</keyword>
<dbReference type="PROSITE" id="PS00117">
    <property type="entry name" value="GAL_P_UDP_TRANSF_I"/>
    <property type="match status" value="1"/>
</dbReference>
<dbReference type="PIRSF" id="PIRSF000808">
    <property type="entry name" value="GalT"/>
    <property type="match status" value="1"/>
</dbReference>
<evidence type="ECO:0000256" key="1">
    <source>
        <dbReference type="ARBA" id="ARBA00001107"/>
    </source>
</evidence>
<evidence type="ECO:0000256" key="10">
    <source>
        <dbReference type="ARBA" id="ARBA00023144"/>
    </source>
</evidence>
<evidence type="ECO:0000256" key="4">
    <source>
        <dbReference type="ARBA" id="ARBA00010951"/>
    </source>
</evidence>
<dbReference type="GO" id="GO:0008270">
    <property type="term" value="F:zinc ion binding"/>
    <property type="evidence" value="ECO:0007669"/>
    <property type="project" value="InterPro"/>
</dbReference>
<dbReference type="GO" id="GO:0033499">
    <property type="term" value="P:galactose catabolic process via UDP-galactose, Leloir pathway"/>
    <property type="evidence" value="ECO:0007669"/>
    <property type="project" value="TreeGrafter"/>
</dbReference>
<dbReference type="Pfam" id="PF01087">
    <property type="entry name" value="GalP_UDP_transf"/>
    <property type="match status" value="1"/>
</dbReference>
<dbReference type="PANTHER" id="PTHR11943">
    <property type="entry name" value="GALACTOSE-1-PHOSPHATE URIDYLYLTRANSFERASE"/>
    <property type="match status" value="1"/>
</dbReference>
<protein>
    <recommendedName>
        <fullName evidence="12">UDP-glucose--hexose-1-phosphate uridylyltransferase</fullName>
        <ecNumber evidence="5">2.7.7.12</ecNumber>
    </recommendedName>
    <alternativeName>
        <fullName evidence="12">UDP-glucose--hexose-1-phosphate uridylyltransferase</fullName>
    </alternativeName>
</protein>
<dbReference type="InterPro" id="IPR019779">
    <property type="entry name" value="GalP_UDPtransf1_His-AS"/>
</dbReference>
<keyword evidence="6" id="KW-0808">Transferase</keyword>
<evidence type="ECO:0000256" key="12">
    <source>
        <dbReference type="ARBA" id="ARBA00030549"/>
    </source>
</evidence>
<evidence type="ECO:0000259" key="14">
    <source>
        <dbReference type="Pfam" id="PF01087"/>
    </source>
</evidence>
<comment type="cofactor">
    <cofactor evidence="2">
        <name>Zn(2+)</name>
        <dbReference type="ChEBI" id="CHEBI:29105"/>
    </cofactor>
</comment>
<evidence type="ECO:0000256" key="3">
    <source>
        <dbReference type="ARBA" id="ARBA00004947"/>
    </source>
</evidence>
<evidence type="ECO:0000256" key="9">
    <source>
        <dbReference type="ARBA" id="ARBA00022833"/>
    </source>
</evidence>
<dbReference type="EMBL" id="CAFBLL010000001">
    <property type="protein sequence ID" value="CAB4856822.1"/>
    <property type="molecule type" value="Genomic_DNA"/>
</dbReference>
<gene>
    <name evidence="16" type="ORF">UFOPK1639_00415</name>
    <name evidence="17" type="ORF">UFOPK3389_00015</name>
</gene>
<feature type="region of interest" description="Disordered" evidence="13">
    <location>
        <begin position="23"/>
        <end position="47"/>
    </location>
</feature>
<dbReference type="UniPathway" id="UPA00214"/>
<keyword evidence="7" id="KW-0548">Nucleotidyltransferase</keyword>
<accession>A0A6J7CER7</accession>
<dbReference type="SUPFAM" id="SSF54197">
    <property type="entry name" value="HIT-like"/>
    <property type="match status" value="2"/>
</dbReference>
<keyword evidence="10" id="KW-0299">Galactose metabolism</keyword>
<evidence type="ECO:0000259" key="15">
    <source>
        <dbReference type="Pfam" id="PF02744"/>
    </source>
</evidence>
<proteinExistence type="inferred from homology"/>
<dbReference type="InterPro" id="IPR001937">
    <property type="entry name" value="GalP_UDPtransf1"/>
</dbReference>
<evidence type="ECO:0000256" key="7">
    <source>
        <dbReference type="ARBA" id="ARBA00022695"/>
    </source>
</evidence>
<name>A0A6J7CER7_9ZZZZ</name>
<keyword evidence="9" id="KW-0862">Zinc</keyword>
<dbReference type="EC" id="2.7.7.12" evidence="5"/>
<evidence type="ECO:0000256" key="2">
    <source>
        <dbReference type="ARBA" id="ARBA00001947"/>
    </source>
</evidence>
<keyword evidence="11" id="KW-0119">Carbohydrate metabolism</keyword>
<sequence length="364" mass="40441">MGNIPKITTDLFDGRQIHYFDDKGSDLPSTRKKDLRESASRPPLAELKHDPLTGEWIAVAAHRHTRAYMPPSNQCPLCPATETYLSEVPDNFDVAVFENKNPAFGALPEGSSLPFLESTSAVALGESKMAIGRCEVVVFSPEHNGSLAQMPISRVHTVLEALAQRTDELQGITGVKQVFPFENRGQEIGVTLHHPHGQIYCYPYVTPRTKKLLESIKSHGSSFFEDLLKFEQGSNRVLIKTESFTAYVPFAARWPMEAHLLPNRHVRNHAELTDDERLELADVYSKLLRSFELAYETPSPYIAAWHQAPLVPGGENARLQLQITSPRRAADKLKYLAGSESAMGAFIADIPAEDIAAQLRKAIS</sequence>
<feature type="compositionally biased region" description="Basic and acidic residues" evidence="13">
    <location>
        <begin position="23"/>
        <end position="39"/>
    </location>
</feature>
<dbReference type="Pfam" id="PF02744">
    <property type="entry name" value="GalP_UDP_tr_C"/>
    <property type="match status" value="1"/>
</dbReference>
<dbReference type="InterPro" id="IPR005850">
    <property type="entry name" value="GalP_Utransf_C"/>
</dbReference>
<dbReference type="InterPro" id="IPR005849">
    <property type="entry name" value="GalP_Utransf_N"/>
</dbReference>
<dbReference type="NCBIfam" id="TIGR00209">
    <property type="entry name" value="galT_1"/>
    <property type="match status" value="1"/>
</dbReference>
<evidence type="ECO:0000313" key="16">
    <source>
        <dbReference type="EMBL" id="CAB4560572.1"/>
    </source>
</evidence>
<comment type="pathway">
    <text evidence="3">Carbohydrate metabolism; galactose metabolism.</text>
</comment>
<feature type="domain" description="Galactose-1-phosphate uridyl transferase N-terminal" evidence="14">
    <location>
        <begin position="48"/>
        <end position="205"/>
    </location>
</feature>
<dbReference type="GO" id="GO:0008108">
    <property type="term" value="F:UDP-glucose:hexose-1-phosphate uridylyltransferase activity"/>
    <property type="evidence" value="ECO:0007669"/>
    <property type="project" value="UniProtKB-EC"/>
</dbReference>
<evidence type="ECO:0000256" key="5">
    <source>
        <dbReference type="ARBA" id="ARBA00012384"/>
    </source>
</evidence>
<organism evidence="17">
    <name type="scientific">freshwater metagenome</name>
    <dbReference type="NCBI Taxonomy" id="449393"/>
    <lineage>
        <taxon>unclassified sequences</taxon>
        <taxon>metagenomes</taxon>
        <taxon>ecological metagenomes</taxon>
    </lineage>
</organism>
<dbReference type="InterPro" id="IPR036265">
    <property type="entry name" value="HIT-like_sf"/>
</dbReference>
<dbReference type="GO" id="GO:0005737">
    <property type="term" value="C:cytoplasm"/>
    <property type="evidence" value="ECO:0007669"/>
    <property type="project" value="TreeGrafter"/>
</dbReference>
<dbReference type="EMBL" id="CAEZTH010000033">
    <property type="protein sequence ID" value="CAB4560572.1"/>
    <property type="molecule type" value="Genomic_DNA"/>
</dbReference>
<evidence type="ECO:0000256" key="6">
    <source>
        <dbReference type="ARBA" id="ARBA00022679"/>
    </source>
</evidence>
<dbReference type="AlphaFoldDB" id="A0A6J7CER7"/>
<feature type="domain" description="Galactose-1-phosphate uridyl transferase C-terminal" evidence="15">
    <location>
        <begin position="217"/>
        <end position="321"/>
    </location>
</feature>
<reference evidence="17" key="1">
    <citation type="submission" date="2020-05" db="EMBL/GenBank/DDBJ databases">
        <authorList>
            <person name="Chiriac C."/>
            <person name="Salcher M."/>
            <person name="Ghai R."/>
            <person name="Kavagutti S V."/>
        </authorList>
    </citation>
    <scope>NUCLEOTIDE SEQUENCE</scope>
</reference>